<dbReference type="EMBL" id="DF820460">
    <property type="protein sequence ID" value="GAK54054.1"/>
    <property type="molecule type" value="Genomic_DNA"/>
</dbReference>
<dbReference type="PANTHER" id="PTHR43047:SF72">
    <property type="entry name" value="OSMOSENSING HISTIDINE PROTEIN KINASE SLN1"/>
    <property type="match status" value="1"/>
</dbReference>
<evidence type="ECO:0000259" key="9">
    <source>
        <dbReference type="PROSITE" id="PS50110"/>
    </source>
</evidence>
<comment type="catalytic activity">
    <reaction evidence="1">
        <text>ATP + protein L-histidine = ADP + protein N-phospho-L-histidine.</text>
        <dbReference type="EC" id="2.7.13.3"/>
    </reaction>
</comment>
<evidence type="ECO:0000256" key="7">
    <source>
        <dbReference type="SAM" id="Coils"/>
    </source>
</evidence>
<keyword evidence="4" id="KW-0808">Transferase</keyword>
<keyword evidence="7" id="KW-0175">Coiled coil</keyword>
<dbReference type="SMART" id="SM00387">
    <property type="entry name" value="HATPase_c"/>
    <property type="match status" value="1"/>
</dbReference>
<dbReference type="Gene3D" id="3.40.50.2300">
    <property type="match status" value="1"/>
</dbReference>
<evidence type="ECO:0000313" key="11">
    <source>
        <dbReference type="Proteomes" id="UP000030700"/>
    </source>
</evidence>
<evidence type="ECO:0000256" key="3">
    <source>
        <dbReference type="ARBA" id="ARBA00022553"/>
    </source>
</evidence>
<sequence length="381" mass="42405">MTEPFSILIADNDPESSAHSGALLQESGYAIEVVRNGRDALNLANAKPFDLILLDVMMPDIAGYDVCKRLKSHPNTRGIPVIFLTAKNDAKSIARGFRIGAVDFIAKPFQREELLARVKMHLEFVSQQQALDKYADLLEQKNLELKQKNAQLEELNASKDTFFSIIAHDVRSPLAGFLSFAELLRNLSSIKHEQFQELVTHFRQSAEHLLALLENLLTWAQIQRGTIEFSPQRLNLRMRVESAINLLRQNAEQKEIVLKNALQQDIELDADLNMLETILRNLLSNAIKFTPRGGQIEIRAACDDASVKVMVSDTGIGVSEENAANVFRIGKKMKKLGTAGEKGTGLGLVLCKEFVEKHGGKIGLESLVNHGTTVWFTLPLP</sequence>
<dbReference type="InterPro" id="IPR011006">
    <property type="entry name" value="CheY-like_superfamily"/>
</dbReference>
<dbReference type="STRING" id="1499966.U14_05331"/>
<dbReference type="InterPro" id="IPR004358">
    <property type="entry name" value="Sig_transdc_His_kin-like_C"/>
</dbReference>
<evidence type="ECO:0000259" key="8">
    <source>
        <dbReference type="PROSITE" id="PS50109"/>
    </source>
</evidence>
<dbReference type="PROSITE" id="PS50110">
    <property type="entry name" value="RESPONSE_REGULATORY"/>
    <property type="match status" value="1"/>
</dbReference>
<dbReference type="InterPro" id="IPR001789">
    <property type="entry name" value="Sig_transdc_resp-reg_receiver"/>
</dbReference>
<dbReference type="Gene3D" id="1.10.287.130">
    <property type="match status" value="1"/>
</dbReference>
<dbReference type="InterPro" id="IPR036890">
    <property type="entry name" value="HATPase_C_sf"/>
</dbReference>
<dbReference type="SMART" id="SM00448">
    <property type="entry name" value="REC"/>
    <property type="match status" value="1"/>
</dbReference>
<feature type="domain" description="Response regulatory" evidence="9">
    <location>
        <begin position="6"/>
        <end position="122"/>
    </location>
</feature>
<dbReference type="GO" id="GO:0009927">
    <property type="term" value="F:histidine phosphotransfer kinase activity"/>
    <property type="evidence" value="ECO:0007669"/>
    <property type="project" value="TreeGrafter"/>
</dbReference>
<evidence type="ECO:0000256" key="1">
    <source>
        <dbReference type="ARBA" id="ARBA00000085"/>
    </source>
</evidence>
<dbReference type="InterPro" id="IPR003661">
    <property type="entry name" value="HisK_dim/P_dom"/>
</dbReference>
<evidence type="ECO:0000256" key="6">
    <source>
        <dbReference type="PROSITE-ProRule" id="PRU00169"/>
    </source>
</evidence>
<feature type="coiled-coil region" evidence="7">
    <location>
        <begin position="131"/>
        <end position="158"/>
    </location>
</feature>
<gene>
    <name evidence="10" type="ORF">U14_05331</name>
</gene>
<dbReference type="GO" id="GO:0000155">
    <property type="term" value="F:phosphorelay sensor kinase activity"/>
    <property type="evidence" value="ECO:0007669"/>
    <property type="project" value="InterPro"/>
</dbReference>
<feature type="domain" description="Histidine kinase" evidence="8">
    <location>
        <begin position="165"/>
        <end position="381"/>
    </location>
</feature>
<dbReference type="Pfam" id="PF00072">
    <property type="entry name" value="Response_reg"/>
    <property type="match status" value="1"/>
</dbReference>
<dbReference type="SMART" id="SM00388">
    <property type="entry name" value="HisKA"/>
    <property type="match status" value="1"/>
</dbReference>
<organism evidence="10">
    <name type="scientific">Candidatus Moduliflexus flocculans</name>
    <dbReference type="NCBI Taxonomy" id="1499966"/>
    <lineage>
        <taxon>Bacteria</taxon>
        <taxon>Candidatus Moduliflexota</taxon>
        <taxon>Candidatus Moduliflexia</taxon>
        <taxon>Candidatus Moduliflexales</taxon>
        <taxon>Candidatus Moduliflexaceae</taxon>
    </lineage>
</organism>
<dbReference type="PANTHER" id="PTHR43047">
    <property type="entry name" value="TWO-COMPONENT HISTIDINE PROTEIN KINASE"/>
    <property type="match status" value="1"/>
</dbReference>
<dbReference type="InterPro" id="IPR003594">
    <property type="entry name" value="HATPase_dom"/>
</dbReference>
<dbReference type="GO" id="GO:0005886">
    <property type="term" value="C:plasma membrane"/>
    <property type="evidence" value="ECO:0007669"/>
    <property type="project" value="TreeGrafter"/>
</dbReference>
<name>A0A081BRM3_9BACT</name>
<evidence type="ECO:0000313" key="10">
    <source>
        <dbReference type="EMBL" id="GAK54054.1"/>
    </source>
</evidence>
<dbReference type="Pfam" id="PF02518">
    <property type="entry name" value="HATPase_c"/>
    <property type="match status" value="1"/>
</dbReference>
<dbReference type="SUPFAM" id="SSF52172">
    <property type="entry name" value="CheY-like"/>
    <property type="match status" value="1"/>
</dbReference>
<proteinExistence type="predicted"/>
<evidence type="ECO:0000256" key="4">
    <source>
        <dbReference type="ARBA" id="ARBA00022679"/>
    </source>
</evidence>
<evidence type="ECO:0000256" key="2">
    <source>
        <dbReference type="ARBA" id="ARBA00012438"/>
    </source>
</evidence>
<dbReference type="HOGENOM" id="CLU_000445_114_72_0"/>
<keyword evidence="3 6" id="KW-0597">Phosphoprotein</keyword>
<dbReference type="Gene3D" id="3.30.565.10">
    <property type="entry name" value="Histidine kinase-like ATPase, C-terminal domain"/>
    <property type="match status" value="1"/>
</dbReference>
<dbReference type="SUPFAM" id="SSF55874">
    <property type="entry name" value="ATPase domain of HSP90 chaperone/DNA topoisomerase II/histidine kinase"/>
    <property type="match status" value="1"/>
</dbReference>
<dbReference type="PROSITE" id="PS50109">
    <property type="entry name" value="HIS_KIN"/>
    <property type="match status" value="1"/>
</dbReference>
<dbReference type="AlphaFoldDB" id="A0A081BRM3"/>
<evidence type="ECO:0000256" key="5">
    <source>
        <dbReference type="ARBA" id="ARBA00022777"/>
    </source>
</evidence>
<keyword evidence="11" id="KW-1185">Reference proteome</keyword>
<dbReference type="Pfam" id="PF00512">
    <property type="entry name" value="HisKA"/>
    <property type="match status" value="1"/>
</dbReference>
<dbReference type="SUPFAM" id="SSF47384">
    <property type="entry name" value="Homodimeric domain of signal transducing histidine kinase"/>
    <property type="match status" value="1"/>
</dbReference>
<dbReference type="InterPro" id="IPR005467">
    <property type="entry name" value="His_kinase_dom"/>
</dbReference>
<dbReference type="FunFam" id="3.30.565.10:FF:000006">
    <property type="entry name" value="Sensor histidine kinase WalK"/>
    <property type="match status" value="1"/>
</dbReference>
<accession>A0A081BRM3</accession>
<dbReference type="PRINTS" id="PR00344">
    <property type="entry name" value="BCTRLSENSOR"/>
</dbReference>
<dbReference type="CDD" id="cd00082">
    <property type="entry name" value="HisKA"/>
    <property type="match status" value="1"/>
</dbReference>
<dbReference type="InterPro" id="IPR036097">
    <property type="entry name" value="HisK_dim/P_sf"/>
</dbReference>
<dbReference type="Proteomes" id="UP000030700">
    <property type="component" value="Unassembled WGS sequence"/>
</dbReference>
<dbReference type="EC" id="2.7.13.3" evidence="2"/>
<feature type="modified residue" description="4-aspartylphosphate" evidence="6">
    <location>
        <position position="55"/>
    </location>
</feature>
<protein>
    <recommendedName>
        <fullName evidence="2">histidine kinase</fullName>
        <ecNumber evidence="2">2.7.13.3</ecNumber>
    </recommendedName>
</protein>
<reference evidence="10" key="1">
    <citation type="journal article" date="2015" name="PeerJ">
        <title>First genomic representation of candidate bacterial phylum KSB3 points to enhanced environmental sensing as a trigger of wastewater bulking.</title>
        <authorList>
            <person name="Sekiguchi Y."/>
            <person name="Ohashi A."/>
            <person name="Parks D.H."/>
            <person name="Yamauchi T."/>
            <person name="Tyson G.W."/>
            <person name="Hugenholtz P."/>
        </authorList>
    </citation>
    <scope>NUCLEOTIDE SEQUENCE [LARGE SCALE GENOMIC DNA]</scope>
</reference>
<keyword evidence="5 10" id="KW-0418">Kinase</keyword>